<comment type="caution">
    <text evidence="1">The sequence shown here is derived from an EMBL/GenBank/DDBJ whole genome shotgun (WGS) entry which is preliminary data.</text>
</comment>
<dbReference type="Proteomes" id="UP001597460">
    <property type="component" value="Unassembled WGS sequence"/>
</dbReference>
<sequence>MGNGSFITPQNVIGLEAGVQYTTTESSDQINIGQVLLRYGVMEKLELRALINSYVSTTFDGPVESISGFQDMSAGLKYNFIGGNRSTSVSGLVEFSFPVGSDEYTNDEVVPSMVILADQSLNEIWGISSNFGYNFGPGSLDDNWFYTFTPSFSFPSKEYITGYFGYAGMYFGNSFNRHWLEGGMTYALKSGAQLDINLGYETEGEVLFIGGWIR</sequence>
<accession>A0ABW5JGR6</accession>
<protein>
    <submittedName>
        <fullName evidence="1">Transporter</fullName>
    </submittedName>
</protein>
<keyword evidence="2" id="KW-1185">Reference proteome</keyword>
<proteinExistence type="predicted"/>
<name>A0ABW5JGR6_9BACT</name>
<reference evidence="2" key="1">
    <citation type="journal article" date="2019" name="Int. J. Syst. Evol. Microbiol.">
        <title>The Global Catalogue of Microorganisms (GCM) 10K type strain sequencing project: providing services to taxonomists for standard genome sequencing and annotation.</title>
        <authorList>
            <consortium name="The Broad Institute Genomics Platform"/>
            <consortium name="The Broad Institute Genome Sequencing Center for Infectious Disease"/>
            <person name="Wu L."/>
            <person name="Ma J."/>
        </authorList>
    </citation>
    <scope>NUCLEOTIDE SEQUENCE [LARGE SCALE GENOMIC DNA]</scope>
    <source>
        <strain evidence="2">KCTC 52042</strain>
    </source>
</reference>
<dbReference type="EMBL" id="JBHULI010000001">
    <property type="protein sequence ID" value="MFD2530890.1"/>
    <property type="molecule type" value="Genomic_DNA"/>
</dbReference>
<evidence type="ECO:0000313" key="2">
    <source>
        <dbReference type="Proteomes" id="UP001597460"/>
    </source>
</evidence>
<dbReference type="RefSeq" id="WP_390297307.1">
    <property type="nucleotide sequence ID" value="NZ_JBHULI010000001.1"/>
</dbReference>
<evidence type="ECO:0000313" key="1">
    <source>
        <dbReference type="EMBL" id="MFD2530890.1"/>
    </source>
</evidence>
<gene>
    <name evidence="1" type="ORF">ACFSVN_00340</name>
</gene>
<organism evidence="1 2">
    <name type="scientific">Gracilimonas halophila</name>
    <dbReference type="NCBI Taxonomy" id="1834464"/>
    <lineage>
        <taxon>Bacteria</taxon>
        <taxon>Pseudomonadati</taxon>
        <taxon>Balneolota</taxon>
        <taxon>Balneolia</taxon>
        <taxon>Balneolales</taxon>
        <taxon>Balneolaceae</taxon>
        <taxon>Gracilimonas</taxon>
    </lineage>
</organism>